<dbReference type="SUPFAM" id="SSF47323">
    <property type="entry name" value="Anticodon-binding domain of a subclass of class I aminoacyl-tRNA synthetases"/>
    <property type="match status" value="1"/>
</dbReference>
<evidence type="ECO:0000256" key="10">
    <source>
        <dbReference type="ARBA" id="ARBA00022840"/>
    </source>
</evidence>
<dbReference type="Gene3D" id="1.20.120.1910">
    <property type="entry name" value="Cysteine-tRNA ligase, C-terminal anti-codon recognition domain"/>
    <property type="match status" value="1"/>
</dbReference>
<feature type="region of interest" description="Disordered" evidence="14">
    <location>
        <begin position="708"/>
        <end position="751"/>
    </location>
</feature>
<evidence type="ECO:0000256" key="4">
    <source>
        <dbReference type="ARBA" id="ARBA00012832"/>
    </source>
</evidence>
<accession>A0A067PLL7</accession>
<evidence type="ECO:0000256" key="2">
    <source>
        <dbReference type="ARBA" id="ARBA00004496"/>
    </source>
</evidence>
<dbReference type="InterPro" id="IPR024909">
    <property type="entry name" value="Cys-tRNA/MSH_ligase"/>
</dbReference>
<comment type="cofactor">
    <cofactor evidence="1">
        <name>Zn(2+)</name>
        <dbReference type="ChEBI" id="CHEBI:29105"/>
    </cofactor>
</comment>
<dbReference type="STRING" id="933084.A0A067PLL7"/>
<dbReference type="InParanoid" id="A0A067PLL7"/>
<feature type="domain" description="Cysteinyl-tRNA synthetase class Ia DALR" evidence="16">
    <location>
        <begin position="521"/>
        <end position="578"/>
    </location>
</feature>
<comment type="subcellular location">
    <subcellularLocation>
        <location evidence="2">Cytoplasm</location>
    </subcellularLocation>
</comment>
<evidence type="ECO:0000256" key="7">
    <source>
        <dbReference type="ARBA" id="ARBA00022723"/>
    </source>
</evidence>
<dbReference type="GO" id="GO:0005737">
    <property type="term" value="C:cytoplasm"/>
    <property type="evidence" value="ECO:0007669"/>
    <property type="project" value="UniProtKB-SubCell"/>
</dbReference>
<organism evidence="17 18">
    <name type="scientific">Jaapia argillacea MUCL 33604</name>
    <dbReference type="NCBI Taxonomy" id="933084"/>
    <lineage>
        <taxon>Eukaryota</taxon>
        <taxon>Fungi</taxon>
        <taxon>Dikarya</taxon>
        <taxon>Basidiomycota</taxon>
        <taxon>Agaricomycotina</taxon>
        <taxon>Agaricomycetes</taxon>
        <taxon>Agaricomycetidae</taxon>
        <taxon>Jaapiales</taxon>
        <taxon>Jaapiaceae</taxon>
        <taxon>Jaapia</taxon>
    </lineage>
</organism>
<dbReference type="InterPro" id="IPR015273">
    <property type="entry name" value="Cys-tRNA-synt_Ia_DALR"/>
</dbReference>
<reference evidence="18" key="1">
    <citation type="journal article" date="2014" name="Proc. Natl. Acad. Sci. U.S.A.">
        <title>Extensive sampling of basidiomycete genomes demonstrates inadequacy of the white-rot/brown-rot paradigm for wood decay fungi.</title>
        <authorList>
            <person name="Riley R."/>
            <person name="Salamov A.A."/>
            <person name="Brown D.W."/>
            <person name="Nagy L.G."/>
            <person name="Floudas D."/>
            <person name="Held B.W."/>
            <person name="Levasseur A."/>
            <person name="Lombard V."/>
            <person name="Morin E."/>
            <person name="Otillar R."/>
            <person name="Lindquist E.A."/>
            <person name="Sun H."/>
            <person name="LaButti K.M."/>
            <person name="Schmutz J."/>
            <person name="Jabbour D."/>
            <person name="Luo H."/>
            <person name="Baker S.E."/>
            <person name="Pisabarro A.G."/>
            <person name="Walton J.D."/>
            <person name="Blanchette R.A."/>
            <person name="Henrissat B."/>
            <person name="Martin F."/>
            <person name="Cullen D."/>
            <person name="Hibbett D.S."/>
            <person name="Grigoriev I.V."/>
        </authorList>
    </citation>
    <scope>NUCLEOTIDE SEQUENCE [LARGE SCALE GENOMIC DNA]</scope>
    <source>
        <strain evidence="18">MUCL 33604</strain>
    </source>
</reference>
<keyword evidence="12" id="KW-0030">Aminoacyl-tRNA synthetase</keyword>
<keyword evidence="10" id="KW-0067">ATP-binding</keyword>
<dbReference type="OrthoDB" id="438179at2759"/>
<dbReference type="Pfam" id="PF09190">
    <property type="entry name" value="DALR_2"/>
    <property type="match status" value="1"/>
</dbReference>
<sequence>MSNQQPSWSPPTRTVEESVLKVYNSLTRTKTEFVPRNGRLVKWYNCGPTVYDASHMGHARNYVTQDILRRIMTDYFGYDVHFVMNITDIDDKIILRARQNHLFEKFRSETTSLTPALISEVHEAWANFVQSRVSKGVPENLKSVVGKEDEFWADLVIRVADKDWKLEALRREEKFEMYYTTADRSHSALASAGVRLQSGETGQDSALRLIDDSRDILAESLDQKFKASVTDPSISRSLAAYWEGQFFKDMSRLRVRDPDTLTRVTEYVPEIVTFVERIIQNGFGYEVDGSVYFDTKAFDSADQHFYAKLEPWSKGNRKLLEEGEGALTDASGRRSASDFALWKKSKLGEPEWPSPWGPGRPGWHIECSVMASAIFGDNMDIHSGGVDLAFPHHDNEMAQSEAYHNCAPWVNYFLHTGHLHIEGLKMSKSLKNFITIDEILQKYTPRQLRLAFLTQTWNAKVDFSESSMTGEVRNIEVTFNNFFAVVKALLLDADRIQSDGQHRYGEQERDLTNLLYDSQTAFRAALCDSFNTPGALDVLRDLVSRTNVYMNTSGKNMNLNVVENVARWVGKMLRMFGLGEGETSEVGWGQGQGEGESSVNREEILLPYLRTLSSFRDGVRRLAIAKGDTALKDILSLSDKLRDEDLVPLGVALDDQEDGKALVKLVHPSELIRAREEKRALVEAKAAKKAALVEAERQRKLQKLERGRVAPQDLFRPPNVPEGTYGSWSDDGLPLTDAEGKELSKNAGKKVQKDWAAQKKLHDEYLAWHREQGSS</sequence>
<dbReference type="FunCoup" id="A0A067PLL7">
    <property type="interactions" value="684"/>
</dbReference>
<keyword evidence="5" id="KW-0963">Cytoplasm</keyword>
<dbReference type="HOGENOM" id="CLU_013528_3_1_1"/>
<dbReference type="SUPFAM" id="SSF52374">
    <property type="entry name" value="Nucleotidylyl transferase"/>
    <property type="match status" value="1"/>
</dbReference>
<dbReference type="AlphaFoldDB" id="A0A067PLL7"/>
<evidence type="ECO:0000256" key="12">
    <source>
        <dbReference type="ARBA" id="ARBA00023146"/>
    </source>
</evidence>
<name>A0A067PLL7_9AGAM</name>
<dbReference type="InterPro" id="IPR015803">
    <property type="entry name" value="Cys-tRNA-ligase"/>
</dbReference>
<dbReference type="PANTHER" id="PTHR10890:SF3">
    <property type="entry name" value="CYSTEINE--TRNA LIGASE, CYTOPLASMIC"/>
    <property type="match status" value="1"/>
</dbReference>
<evidence type="ECO:0000313" key="17">
    <source>
        <dbReference type="EMBL" id="KDQ55793.1"/>
    </source>
</evidence>
<dbReference type="GO" id="GO:0004817">
    <property type="term" value="F:cysteine-tRNA ligase activity"/>
    <property type="evidence" value="ECO:0007669"/>
    <property type="project" value="UniProtKB-EC"/>
</dbReference>
<evidence type="ECO:0000259" key="15">
    <source>
        <dbReference type="Pfam" id="PF01406"/>
    </source>
</evidence>
<keyword evidence="9" id="KW-0862">Zinc</keyword>
<evidence type="ECO:0000256" key="3">
    <source>
        <dbReference type="ARBA" id="ARBA00005594"/>
    </source>
</evidence>
<evidence type="ECO:0000313" key="18">
    <source>
        <dbReference type="Proteomes" id="UP000027265"/>
    </source>
</evidence>
<dbReference type="Gene3D" id="3.40.50.620">
    <property type="entry name" value="HUPs"/>
    <property type="match status" value="1"/>
</dbReference>
<keyword evidence="18" id="KW-1185">Reference proteome</keyword>
<evidence type="ECO:0000259" key="16">
    <source>
        <dbReference type="Pfam" id="PF09190"/>
    </source>
</evidence>
<keyword evidence="7" id="KW-0479">Metal-binding</keyword>
<dbReference type="PANTHER" id="PTHR10890">
    <property type="entry name" value="CYSTEINYL-TRNA SYNTHETASE"/>
    <property type="match status" value="1"/>
</dbReference>
<keyword evidence="6" id="KW-0436">Ligase</keyword>
<dbReference type="Pfam" id="PF01406">
    <property type="entry name" value="tRNA-synt_1e"/>
    <property type="match status" value="1"/>
</dbReference>
<dbReference type="GO" id="GO:0046872">
    <property type="term" value="F:metal ion binding"/>
    <property type="evidence" value="ECO:0007669"/>
    <property type="project" value="UniProtKB-KW"/>
</dbReference>
<dbReference type="InterPro" id="IPR009080">
    <property type="entry name" value="tRNAsynth_Ia_anticodon-bd"/>
</dbReference>
<dbReference type="InterPro" id="IPR014729">
    <property type="entry name" value="Rossmann-like_a/b/a_fold"/>
</dbReference>
<proteinExistence type="inferred from homology"/>
<evidence type="ECO:0000256" key="9">
    <source>
        <dbReference type="ARBA" id="ARBA00022833"/>
    </source>
</evidence>
<evidence type="ECO:0000256" key="11">
    <source>
        <dbReference type="ARBA" id="ARBA00022917"/>
    </source>
</evidence>
<evidence type="ECO:0000256" key="6">
    <source>
        <dbReference type="ARBA" id="ARBA00022598"/>
    </source>
</evidence>
<dbReference type="CDD" id="cd00672">
    <property type="entry name" value="CysRS_core"/>
    <property type="match status" value="1"/>
</dbReference>
<dbReference type="GO" id="GO:0006423">
    <property type="term" value="P:cysteinyl-tRNA aminoacylation"/>
    <property type="evidence" value="ECO:0007669"/>
    <property type="project" value="InterPro"/>
</dbReference>
<dbReference type="FunFam" id="1.20.120.1910:FF:000005">
    <property type="entry name" value="Cysteine-tRNA ligase, putative"/>
    <property type="match status" value="1"/>
</dbReference>
<evidence type="ECO:0000256" key="1">
    <source>
        <dbReference type="ARBA" id="ARBA00001947"/>
    </source>
</evidence>
<gene>
    <name evidence="17" type="ORF">JAAARDRAFT_37217</name>
</gene>
<dbReference type="HAMAP" id="MF_00041">
    <property type="entry name" value="Cys_tRNA_synth"/>
    <property type="match status" value="1"/>
</dbReference>
<dbReference type="Proteomes" id="UP000027265">
    <property type="component" value="Unassembled WGS sequence"/>
</dbReference>
<evidence type="ECO:0000256" key="5">
    <source>
        <dbReference type="ARBA" id="ARBA00022490"/>
    </source>
</evidence>
<evidence type="ECO:0000256" key="8">
    <source>
        <dbReference type="ARBA" id="ARBA00022741"/>
    </source>
</evidence>
<feature type="domain" description="tRNA synthetases class I catalytic" evidence="15">
    <location>
        <begin position="34"/>
        <end position="469"/>
    </location>
</feature>
<protein>
    <recommendedName>
        <fullName evidence="4">cysteine--tRNA ligase</fullName>
        <ecNumber evidence="4">6.1.1.16</ecNumber>
    </recommendedName>
    <alternativeName>
        <fullName evidence="13">Cysteinyl-tRNA synthetase</fullName>
    </alternativeName>
</protein>
<keyword evidence="11" id="KW-0648">Protein biosynthesis</keyword>
<comment type="similarity">
    <text evidence="3">Belongs to the class-I aminoacyl-tRNA synthetase family.</text>
</comment>
<dbReference type="EC" id="6.1.1.16" evidence="4"/>
<evidence type="ECO:0000256" key="13">
    <source>
        <dbReference type="ARBA" id="ARBA00031499"/>
    </source>
</evidence>
<dbReference type="GO" id="GO:0005524">
    <property type="term" value="F:ATP binding"/>
    <property type="evidence" value="ECO:0007669"/>
    <property type="project" value="UniProtKB-KW"/>
</dbReference>
<evidence type="ECO:0000256" key="14">
    <source>
        <dbReference type="SAM" id="MobiDB-lite"/>
    </source>
</evidence>
<keyword evidence="8" id="KW-0547">Nucleotide-binding</keyword>
<dbReference type="NCBIfam" id="TIGR00435">
    <property type="entry name" value="cysS"/>
    <property type="match status" value="1"/>
</dbReference>
<dbReference type="InterPro" id="IPR032678">
    <property type="entry name" value="tRNA-synt_1_cat_dom"/>
</dbReference>
<dbReference type="EMBL" id="KL197724">
    <property type="protein sequence ID" value="KDQ55793.1"/>
    <property type="molecule type" value="Genomic_DNA"/>
</dbReference>
<dbReference type="PRINTS" id="PR00983">
    <property type="entry name" value="TRNASYNTHCYS"/>
</dbReference>